<dbReference type="Proteomes" id="UP000272247">
    <property type="component" value="Segment"/>
</dbReference>
<keyword evidence="2" id="KW-1185">Reference proteome</keyword>
<dbReference type="EMBL" id="KY210139">
    <property type="protein sequence ID" value="APQ41907.1"/>
    <property type="molecule type" value="Genomic_DNA"/>
</dbReference>
<evidence type="ECO:0000313" key="2">
    <source>
        <dbReference type="Proteomes" id="UP000272247"/>
    </source>
</evidence>
<sequence>MGYTRPMSATAAIDLQPIKASLVTDLVDLVNLDLSKAVKVSLVACPACKGHGTIGDREEGQDVTCPECGGVGASESFVLDMEALQTPRIGRHIEQWELKQGQLVPKFRGKTQAFAQLVKILGFDKAVLEIAGSAPFTDTLSDEARSTIVEQVRELALAGKL</sequence>
<dbReference type="Gene3D" id="6.20.20.10">
    <property type="match status" value="1"/>
</dbReference>
<protein>
    <submittedName>
        <fullName evidence="1">Uncharacterized protein</fullName>
    </submittedName>
</protein>
<reference evidence="1 2" key="1">
    <citation type="submission" date="2016-11" db="EMBL/GenBank/DDBJ databases">
        <authorList>
            <person name="Gasic K."/>
        </authorList>
    </citation>
    <scope>NUCLEOTIDE SEQUENCE [LARGE SCALE GENOMIC DNA]</scope>
</reference>
<accession>A0A3G1GLD6</accession>
<name>A0A3G1GLD6_9CAUD</name>
<proteinExistence type="predicted"/>
<organism evidence="1 2">
    <name type="scientific">Xanthomonas phage KPhi1</name>
    <dbReference type="NCBI Taxonomy" id="1927017"/>
    <lineage>
        <taxon>Viruses</taxon>
        <taxon>Duplodnaviria</taxon>
        <taxon>Heunggongvirae</taxon>
        <taxon>Uroviricota</taxon>
        <taxon>Caudoviricetes</taxon>
        <taxon>Kantovirinae</taxon>
        <taxon>Beograduvirus</taxon>
        <taxon>Beograduvirus KPhi1</taxon>
    </lineage>
</organism>
<evidence type="ECO:0000313" key="1">
    <source>
        <dbReference type="EMBL" id="APQ41907.1"/>
    </source>
</evidence>
<gene>
    <name evidence="1" type="ORF">K1pha_28</name>
</gene>